<feature type="binding site" description="via carbamate group" evidence="4">
    <location>
        <position position="146"/>
    </location>
    <ligand>
        <name>Zn(2+)</name>
        <dbReference type="ChEBI" id="CHEBI:29105"/>
        <label>2</label>
    </ligand>
</feature>
<dbReference type="EMBL" id="DXEQ01000215">
    <property type="protein sequence ID" value="HIX72795.1"/>
    <property type="molecule type" value="Genomic_DNA"/>
</dbReference>
<organism evidence="6 7">
    <name type="scientific">Candidatus Anaerobutyricum stercoripullorum</name>
    <dbReference type="NCBI Taxonomy" id="2838456"/>
    <lineage>
        <taxon>Bacteria</taxon>
        <taxon>Bacillati</taxon>
        <taxon>Bacillota</taxon>
        <taxon>Clostridia</taxon>
        <taxon>Lachnospirales</taxon>
        <taxon>Lachnospiraceae</taxon>
        <taxon>Anaerobutyricum</taxon>
    </lineage>
</organism>
<comment type="similarity">
    <text evidence="5">Belongs to the metallo-dependent hydrolases superfamily. Phosphotriesterase family.</text>
</comment>
<feature type="binding site" evidence="4">
    <location>
        <position position="179"/>
    </location>
    <ligand>
        <name>Zn(2+)</name>
        <dbReference type="ChEBI" id="CHEBI:29105"/>
        <label>2</label>
    </ligand>
</feature>
<evidence type="ECO:0000256" key="2">
    <source>
        <dbReference type="ARBA" id="ARBA00022801"/>
    </source>
</evidence>
<name>A0A9D1X546_9FIRM</name>
<dbReference type="Proteomes" id="UP000886805">
    <property type="component" value="Unassembled WGS sequence"/>
</dbReference>
<feature type="binding site" description="via carbamate group" evidence="4">
    <location>
        <position position="146"/>
    </location>
    <ligand>
        <name>Zn(2+)</name>
        <dbReference type="ChEBI" id="CHEBI:29105"/>
        <label>1</label>
    </ligand>
</feature>
<dbReference type="Gene3D" id="3.20.20.140">
    <property type="entry name" value="Metal-dependent hydrolases"/>
    <property type="match status" value="1"/>
</dbReference>
<sequence length="327" mass="36362">MSKTINTVLGPIEAKDLGKTLMHEHLLYGFCGFQGDETLGGFDELYCIKQNMKWLTPLKEKYGFKTIVDATNNECGRDPFFLAKMATILDLNIICSTGYYYEPASAFMYWKFRSGFADVEQEIYEMMKTELTVGIGKTGIKAGVIKLASSNGQITPFEEIFFKAAARVSADIGATIITHTELGTMGPEQAKILIENGADPQNISIGHMCGNTDIDYHERVLQQGVFDCFDRFGLEGDLFHTPTDEERCDVIAALINKGYEDQILMSHDSVNVELGRPRPIPKDDLPDMAHANILNIPSRVIPMLKERGVTDAQIEKIFVTNPAKVLG</sequence>
<proteinExistence type="inferred from homology"/>
<keyword evidence="1 4" id="KW-0479">Metal-binding</keyword>
<keyword evidence="2" id="KW-0378">Hydrolase</keyword>
<evidence type="ECO:0000256" key="5">
    <source>
        <dbReference type="PROSITE-ProRule" id="PRU00679"/>
    </source>
</evidence>
<evidence type="ECO:0000256" key="4">
    <source>
        <dbReference type="PIRSR" id="PIRSR601559-51"/>
    </source>
</evidence>
<reference evidence="6" key="1">
    <citation type="journal article" date="2021" name="PeerJ">
        <title>Extensive microbial diversity within the chicken gut microbiome revealed by metagenomics and culture.</title>
        <authorList>
            <person name="Gilroy R."/>
            <person name="Ravi A."/>
            <person name="Getino M."/>
            <person name="Pursley I."/>
            <person name="Horton D.L."/>
            <person name="Alikhan N.F."/>
            <person name="Baker D."/>
            <person name="Gharbi K."/>
            <person name="Hall N."/>
            <person name="Watson M."/>
            <person name="Adriaenssens E.M."/>
            <person name="Foster-Nyarko E."/>
            <person name="Jarju S."/>
            <person name="Secka A."/>
            <person name="Antonio M."/>
            <person name="Oren A."/>
            <person name="Chaudhuri R.R."/>
            <person name="La Ragione R."/>
            <person name="Hildebrand F."/>
            <person name="Pallen M.J."/>
        </authorList>
    </citation>
    <scope>NUCLEOTIDE SEQUENCE</scope>
    <source>
        <strain evidence="6">ChiSxjej3B15-1167</strain>
    </source>
</reference>
<dbReference type="GO" id="GO:0016788">
    <property type="term" value="F:hydrolase activity, acting on ester bonds"/>
    <property type="evidence" value="ECO:0007669"/>
    <property type="project" value="InterPro"/>
</dbReference>
<dbReference type="InterPro" id="IPR001559">
    <property type="entry name" value="Phosphotriesterase"/>
</dbReference>
<accession>A0A9D1X546</accession>
<feature type="binding site" evidence="4">
    <location>
        <position position="268"/>
    </location>
    <ligand>
        <name>Zn(2+)</name>
        <dbReference type="ChEBI" id="CHEBI:29105"/>
        <label>1</label>
    </ligand>
</feature>
<protein>
    <submittedName>
        <fullName evidence="6">Phosphotriesterase-related protein</fullName>
    </submittedName>
</protein>
<comment type="caution">
    <text evidence="6">The sequence shown here is derived from an EMBL/GenBank/DDBJ whole genome shotgun (WGS) entry which is preliminary data.</text>
</comment>
<evidence type="ECO:0000256" key="1">
    <source>
        <dbReference type="ARBA" id="ARBA00022723"/>
    </source>
</evidence>
<dbReference type="GO" id="GO:0008270">
    <property type="term" value="F:zinc ion binding"/>
    <property type="evidence" value="ECO:0007669"/>
    <property type="project" value="InterPro"/>
</dbReference>
<dbReference type="PANTHER" id="PTHR10819:SF3">
    <property type="entry name" value="PHOSPHOTRIESTERASE-RELATED PROTEIN"/>
    <property type="match status" value="1"/>
</dbReference>
<feature type="modified residue" description="N6-carboxylysine" evidence="3 5">
    <location>
        <position position="146"/>
    </location>
</feature>
<dbReference type="Pfam" id="PF02126">
    <property type="entry name" value="PTE"/>
    <property type="match status" value="1"/>
</dbReference>
<dbReference type="InterPro" id="IPR032466">
    <property type="entry name" value="Metal_Hydrolase"/>
</dbReference>
<evidence type="ECO:0000256" key="3">
    <source>
        <dbReference type="PIRSR" id="PIRSR601559-50"/>
    </source>
</evidence>
<reference evidence="6" key="2">
    <citation type="submission" date="2021-04" db="EMBL/GenBank/DDBJ databases">
        <authorList>
            <person name="Gilroy R."/>
        </authorList>
    </citation>
    <scope>NUCLEOTIDE SEQUENCE</scope>
    <source>
        <strain evidence="6">ChiSxjej3B15-1167</strain>
    </source>
</reference>
<dbReference type="PANTHER" id="PTHR10819">
    <property type="entry name" value="PHOSPHOTRIESTERASE-RELATED"/>
    <property type="match status" value="1"/>
</dbReference>
<dbReference type="PIRSF" id="PIRSF016839">
    <property type="entry name" value="PhP"/>
    <property type="match status" value="1"/>
</dbReference>
<dbReference type="InterPro" id="IPR017947">
    <property type="entry name" value="AryldialkylPase_Zn-BS"/>
</dbReference>
<feature type="binding site" evidence="4">
    <location>
        <position position="207"/>
    </location>
    <ligand>
        <name>Zn(2+)</name>
        <dbReference type="ChEBI" id="CHEBI:29105"/>
        <label>2</label>
    </ligand>
</feature>
<gene>
    <name evidence="6" type="ORF">H9849_07200</name>
</gene>
<dbReference type="AlphaFoldDB" id="A0A9D1X546"/>
<feature type="binding site" evidence="4">
    <location>
        <position position="25"/>
    </location>
    <ligand>
        <name>Zn(2+)</name>
        <dbReference type="ChEBI" id="CHEBI:29105"/>
        <label>1</label>
    </ligand>
</feature>
<comment type="cofactor">
    <cofactor evidence="4">
        <name>a divalent metal cation</name>
        <dbReference type="ChEBI" id="CHEBI:60240"/>
    </cofactor>
    <text evidence="4">Binds 2 divalent metal cations per subunit.</text>
</comment>
<evidence type="ECO:0000313" key="6">
    <source>
        <dbReference type="EMBL" id="HIX72795.1"/>
    </source>
</evidence>
<feature type="binding site" evidence="4">
    <location>
        <position position="23"/>
    </location>
    <ligand>
        <name>Zn(2+)</name>
        <dbReference type="ChEBI" id="CHEBI:29105"/>
        <label>1</label>
    </ligand>
</feature>
<evidence type="ECO:0000313" key="7">
    <source>
        <dbReference type="Proteomes" id="UP000886805"/>
    </source>
</evidence>
<dbReference type="PROSITE" id="PS01322">
    <property type="entry name" value="PHOSPHOTRIESTERASE_1"/>
    <property type="match status" value="1"/>
</dbReference>
<dbReference type="PROSITE" id="PS51347">
    <property type="entry name" value="PHOSPHOTRIESTERASE_2"/>
    <property type="match status" value="1"/>
</dbReference>
<dbReference type="SUPFAM" id="SSF51556">
    <property type="entry name" value="Metallo-dependent hydrolases"/>
    <property type="match status" value="1"/>
</dbReference>